<dbReference type="Proteomes" id="UP001328733">
    <property type="component" value="Unassembled WGS sequence"/>
</dbReference>
<proteinExistence type="predicted"/>
<keyword evidence="1" id="KW-0812">Transmembrane</keyword>
<dbReference type="AlphaFoldDB" id="A0AAW9QRG8"/>
<feature type="transmembrane region" description="Helical" evidence="1">
    <location>
        <begin position="12"/>
        <end position="32"/>
    </location>
</feature>
<organism evidence="2 3">
    <name type="scientific">Pannus brasiliensis CCIBt3594</name>
    <dbReference type="NCBI Taxonomy" id="1427578"/>
    <lineage>
        <taxon>Bacteria</taxon>
        <taxon>Bacillati</taxon>
        <taxon>Cyanobacteriota</taxon>
        <taxon>Cyanophyceae</taxon>
        <taxon>Oscillatoriophycideae</taxon>
        <taxon>Chroococcales</taxon>
        <taxon>Microcystaceae</taxon>
        <taxon>Pannus</taxon>
    </lineage>
</organism>
<evidence type="ECO:0000256" key="1">
    <source>
        <dbReference type="SAM" id="Phobius"/>
    </source>
</evidence>
<reference evidence="2 3" key="1">
    <citation type="submission" date="2024-01" db="EMBL/GenBank/DDBJ databases">
        <title>Genomic insights into the taxonomy and metabolism of the cyanobacterium Pannus brasiliensis CCIBt3594.</title>
        <authorList>
            <person name="Machado M."/>
            <person name="Botero N.B."/>
            <person name="Andreote A.P.D."/>
            <person name="Feitosa A.M.T."/>
            <person name="Popin R."/>
            <person name="Sivonen K."/>
            <person name="Fiore M.F."/>
        </authorList>
    </citation>
    <scope>NUCLEOTIDE SEQUENCE [LARGE SCALE GENOMIC DNA]</scope>
    <source>
        <strain evidence="2 3">CCIBt3594</strain>
    </source>
</reference>
<keyword evidence="3" id="KW-1185">Reference proteome</keyword>
<keyword evidence="1" id="KW-0472">Membrane</keyword>
<dbReference type="EMBL" id="JBAFSM010000099">
    <property type="protein sequence ID" value="MEG3440400.1"/>
    <property type="molecule type" value="Genomic_DNA"/>
</dbReference>
<evidence type="ECO:0000313" key="2">
    <source>
        <dbReference type="EMBL" id="MEG3440400.1"/>
    </source>
</evidence>
<evidence type="ECO:0000313" key="3">
    <source>
        <dbReference type="Proteomes" id="UP001328733"/>
    </source>
</evidence>
<comment type="caution">
    <text evidence="2">The sequence shown here is derived from an EMBL/GenBank/DDBJ whole genome shotgun (WGS) entry which is preliminary data.</text>
</comment>
<dbReference type="RefSeq" id="WP_332867872.1">
    <property type="nucleotide sequence ID" value="NZ_JBAFSM010000099.1"/>
</dbReference>
<keyword evidence="1" id="KW-1133">Transmembrane helix</keyword>
<protein>
    <submittedName>
        <fullName evidence="2">Uncharacterized protein</fullName>
    </submittedName>
</protein>
<name>A0AAW9QRG8_9CHRO</name>
<accession>A0AAW9QRG8</accession>
<gene>
    <name evidence="2" type="ORF">V0288_24950</name>
</gene>
<sequence>MKLPKTPPLETGLVILSIAVTIAYFVFFLNYLKVVDRVNKASCNGVKVEKCDR</sequence>